<accession>A0A9J5ZSD5</accession>
<comment type="caution">
    <text evidence="1">The sequence shown here is derived from an EMBL/GenBank/DDBJ whole genome shotgun (WGS) entry which is preliminary data.</text>
</comment>
<gene>
    <name evidence="1" type="ORF">H5410_014756</name>
</gene>
<dbReference type="AlphaFoldDB" id="A0A9J5ZSD5"/>
<protein>
    <submittedName>
        <fullName evidence="1">Uncharacterized protein</fullName>
    </submittedName>
</protein>
<dbReference type="Proteomes" id="UP000824120">
    <property type="component" value="Chromosome 3"/>
</dbReference>
<keyword evidence="2" id="KW-1185">Reference proteome</keyword>
<reference evidence="1 2" key="1">
    <citation type="submission" date="2020-09" db="EMBL/GenBank/DDBJ databases">
        <title>De no assembly of potato wild relative species, Solanum commersonii.</title>
        <authorList>
            <person name="Cho K."/>
        </authorList>
    </citation>
    <scope>NUCLEOTIDE SEQUENCE [LARGE SCALE GENOMIC DNA]</scope>
    <source>
        <strain evidence="1">LZ3.2</strain>
        <tissue evidence="1">Leaf</tissue>
    </source>
</reference>
<sequence length="121" mass="13576">MLHAVGQHCLQDAHMPRLMRARLDSCCRRRLTDAHMPRQMCAGLGCCCLPLADDACQMCTCHIRCVQALVDAACRWLMPMPPNQCAHATVDECRPWLMPLAFGRRRLPDAHIPSQMHASLG</sequence>
<dbReference type="EMBL" id="JACXVP010000003">
    <property type="protein sequence ID" value="KAG5614932.1"/>
    <property type="molecule type" value="Genomic_DNA"/>
</dbReference>
<organism evidence="1 2">
    <name type="scientific">Solanum commersonii</name>
    <name type="common">Commerson's wild potato</name>
    <name type="synonym">Commerson's nightshade</name>
    <dbReference type="NCBI Taxonomy" id="4109"/>
    <lineage>
        <taxon>Eukaryota</taxon>
        <taxon>Viridiplantae</taxon>
        <taxon>Streptophyta</taxon>
        <taxon>Embryophyta</taxon>
        <taxon>Tracheophyta</taxon>
        <taxon>Spermatophyta</taxon>
        <taxon>Magnoliopsida</taxon>
        <taxon>eudicotyledons</taxon>
        <taxon>Gunneridae</taxon>
        <taxon>Pentapetalae</taxon>
        <taxon>asterids</taxon>
        <taxon>lamiids</taxon>
        <taxon>Solanales</taxon>
        <taxon>Solanaceae</taxon>
        <taxon>Solanoideae</taxon>
        <taxon>Solaneae</taxon>
        <taxon>Solanum</taxon>
    </lineage>
</organism>
<name>A0A9J5ZSD5_SOLCO</name>
<evidence type="ECO:0000313" key="2">
    <source>
        <dbReference type="Proteomes" id="UP000824120"/>
    </source>
</evidence>
<proteinExistence type="predicted"/>
<evidence type="ECO:0000313" key="1">
    <source>
        <dbReference type="EMBL" id="KAG5614932.1"/>
    </source>
</evidence>